<feature type="compositionally biased region" description="Basic residues" evidence="8">
    <location>
        <begin position="312"/>
        <end position="336"/>
    </location>
</feature>
<dbReference type="PANTHER" id="PTHR24376">
    <property type="entry name" value="ZINC FINGER PROTEIN"/>
    <property type="match status" value="1"/>
</dbReference>
<organism evidence="10 11">
    <name type="scientific">Mizuhopecten yessoensis</name>
    <name type="common">Japanese scallop</name>
    <name type="synonym">Patinopecten yessoensis</name>
    <dbReference type="NCBI Taxonomy" id="6573"/>
    <lineage>
        <taxon>Eukaryota</taxon>
        <taxon>Metazoa</taxon>
        <taxon>Spiralia</taxon>
        <taxon>Lophotrochozoa</taxon>
        <taxon>Mollusca</taxon>
        <taxon>Bivalvia</taxon>
        <taxon>Autobranchia</taxon>
        <taxon>Pteriomorphia</taxon>
        <taxon>Pectinida</taxon>
        <taxon>Pectinoidea</taxon>
        <taxon>Pectinidae</taxon>
        <taxon>Mizuhopecten</taxon>
    </lineage>
</organism>
<evidence type="ECO:0000313" key="10">
    <source>
        <dbReference type="EMBL" id="OWF43500.1"/>
    </source>
</evidence>
<dbReference type="AlphaFoldDB" id="A0A210Q433"/>
<gene>
    <name evidence="10" type="ORF">KP79_PYT04152</name>
</gene>
<feature type="compositionally biased region" description="Basic and acidic residues" evidence="8">
    <location>
        <begin position="404"/>
        <end position="415"/>
    </location>
</feature>
<dbReference type="Gene3D" id="3.30.160.60">
    <property type="entry name" value="Classic Zinc Finger"/>
    <property type="match status" value="5"/>
</dbReference>
<keyword evidence="6" id="KW-0539">Nucleus</keyword>
<comment type="subcellular location">
    <subcellularLocation>
        <location evidence="1">Nucleus</location>
    </subcellularLocation>
</comment>
<evidence type="ECO:0000259" key="9">
    <source>
        <dbReference type="PROSITE" id="PS50157"/>
    </source>
</evidence>
<dbReference type="EMBL" id="NEDP02005089">
    <property type="protein sequence ID" value="OWF43500.1"/>
    <property type="molecule type" value="Genomic_DNA"/>
</dbReference>
<evidence type="ECO:0000313" key="11">
    <source>
        <dbReference type="Proteomes" id="UP000242188"/>
    </source>
</evidence>
<dbReference type="Pfam" id="PF00096">
    <property type="entry name" value="zf-C2H2"/>
    <property type="match status" value="1"/>
</dbReference>
<keyword evidence="3" id="KW-0677">Repeat</keyword>
<dbReference type="Proteomes" id="UP000242188">
    <property type="component" value="Unassembled WGS sequence"/>
</dbReference>
<dbReference type="PROSITE" id="PS00028">
    <property type="entry name" value="ZINC_FINGER_C2H2_1"/>
    <property type="match status" value="5"/>
</dbReference>
<feature type="compositionally biased region" description="Basic and acidic residues" evidence="8">
    <location>
        <begin position="470"/>
        <end position="480"/>
    </location>
</feature>
<feature type="domain" description="C2H2-type" evidence="9">
    <location>
        <begin position="683"/>
        <end position="711"/>
    </location>
</feature>
<feature type="compositionally biased region" description="Basic and acidic residues" evidence="8">
    <location>
        <begin position="21"/>
        <end position="34"/>
    </location>
</feature>
<dbReference type="InterPro" id="IPR036236">
    <property type="entry name" value="Znf_C2H2_sf"/>
</dbReference>
<feature type="domain" description="C2H2-type" evidence="9">
    <location>
        <begin position="655"/>
        <end position="683"/>
    </location>
</feature>
<keyword evidence="5" id="KW-0862">Zinc</keyword>
<comment type="caution">
    <text evidence="10">The sequence shown here is derived from an EMBL/GenBank/DDBJ whole genome shotgun (WGS) entry which is preliminary data.</text>
</comment>
<evidence type="ECO:0000256" key="7">
    <source>
        <dbReference type="PROSITE-ProRule" id="PRU00042"/>
    </source>
</evidence>
<dbReference type="FunFam" id="3.30.160.60:FF:000446">
    <property type="entry name" value="Zinc finger protein"/>
    <property type="match status" value="1"/>
</dbReference>
<dbReference type="Pfam" id="PF23611">
    <property type="entry name" value="zf-C2H2_16"/>
    <property type="match status" value="1"/>
</dbReference>
<feature type="compositionally biased region" description="Basic residues" evidence="8">
    <location>
        <begin position="517"/>
        <end position="529"/>
    </location>
</feature>
<feature type="domain" description="C2H2-type" evidence="9">
    <location>
        <begin position="828"/>
        <end position="855"/>
    </location>
</feature>
<reference evidence="10 11" key="1">
    <citation type="journal article" date="2017" name="Nat. Ecol. Evol.">
        <title>Scallop genome provides insights into evolution of bilaterian karyotype and development.</title>
        <authorList>
            <person name="Wang S."/>
            <person name="Zhang J."/>
            <person name="Jiao W."/>
            <person name="Li J."/>
            <person name="Xun X."/>
            <person name="Sun Y."/>
            <person name="Guo X."/>
            <person name="Huan P."/>
            <person name="Dong B."/>
            <person name="Zhang L."/>
            <person name="Hu X."/>
            <person name="Sun X."/>
            <person name="Wang J."/>
            <person name="Zhao C."/>
            <person name="Wang Y."/>
            <person name="Wang D."/>
            <person name="Huang X."/>
            <person name="Wang R."/>
            <person name="Lv J."/>
            <person name="Li Y."/>
            <person name="Zhang Z."/>
            <person name="Liu B."/>
            <person name="Lu W."/>
            <person name="Hui Y."/>
            <person name="Liang J."/>
            <person name="Zhou Z."/>
            <person name="Hou R."/>
            <person name="Li X."/>
            <person name="Liu Y."/>
            <person name="Li H."/>
            <person name="Ning X."/>
            <person name="Lin Y."/>
            <person name="Zhao L."/>
            <person name="Xing Q."/>
            <person name="Dou J."/>
            <person name="Li Y."/>
            <person name="Mao J."/>
            <person name="Guo H."/>
            <person name="Dou H."/>
            <person name="Li T."/>
            <person name="Mu C."/>
            <person name="Jiang W."/>
            <person name="Fu Q."/>
            <person name="Fu X."/>
            <person name="Miao Y."/>
            <person name="Liu J."/>
            <person name="Yu Q."/>
            <person name="Li R."/>
            <person name="Liao H."/>
            <person name="Li X."/>
            <person name="Kong Y."/>
            <person name="Jiang Z."/>
            <person name="Chourrout D."/>
            <person name="Li R."/>
            <person name="Bao Z."/>
        </authorList>
    </citation>
    <scope>NUCLEOTIDE SEQUENCE [LARGE SCALE GENOMIC DNA]</scope>
    <source>
        <strain evidence="10 11">PY_sf001</strain>
    </source>
</reference>
<evidence type="ECO:0000256" key="2">
    <source>
        <dbReference type="ARBA" id="ARBA00022723"/>
    </source>
</evidence>
<dbReference type="PANTHER" id="PTHR24376:SF235">
    <property type="entry name" value="C2H2-TYPE DOMAIN-CONTAINING PROTEIN"/>
    <property type="match status" value="1"/>
</dbReference>
<keyword evidence="2" id="KW-0479">Metal-binding</keyword>
<feature type="compositionally biased region" description="Acidic residues" evidence="8">
    <location>
        <begin position="534"/>
        <end position="549"/>
    </location>
</feature>
<evidence type="ECO:0000256" key="1">
    <source>
        <dbReference type="ARBA" id="ARBA00004123"/>
    </source>
</evidence>
<protein>
    <submittedName>
        <fullName evidence="10">Zinc finger protein 26</fullName>
    </submittedName>
</protein>
<dbReference type="GO" id="GO:0005634">
    <property type="term" value="C:nucleus"/>
    <property type="evidence" value="ECO:0007669"/>
    <property type="project" value="UniProtKB-SubCell"/>
</dbReference>
<dbReference type="SMART" id="SM00355">
    <property type="entry name" value="ZnF_C2H2"/>
    <property type="match status" value="9"/>
</dbReference>
<proteinExistence type="predicted"/>
<evidence type="ECO:0000256" key="6">
    <source>
        <dbReference type="ARBA" id="ARBA00023242"/>
    </source>
</evidence>
<evidence type="ECO:0000256" key="5">
    <source>
        <dbReference type="ARBA" id="ARBA00022833"/>
    </source>
</evidence>
<feature type="compositionally biased region" description="Acidic residues" evidence="8">
    <location>
        <begin position="481"/>
        <end position="513"/>
    </location>
</feature>
<feature type="domain" description="C2H2-type" evidence="9">
    <location>
        <begin position="856"/>
        <end position="883"/>
    </location>
</feature>
<accession>A0A210Q433</accession>
<feature type="domain" description="C2H2-type" evidence="9">
    <location>
        <begin position="800"/>
        <end position="827"/>
    </location>
</feature>
<feature type="compositionally biased region" description="Basic residues" evidence="8">
    <location>
        <begin position="556"/>
        <end position="568"/>
    </location>
</feature>
<keyword evidence="11" id="KW-1185">Reference proteome</keyword>
<evidence type="ECO:0000256" key="3">
    <source>
        <dbReference type="ARBA" id="ARBA00022737"/>
    </source>
</evidence>
<feature type="compositionally biased region" description="Basic and acidic residues" evidence="8">
    <location>
        <begin position="427"/>
        <end position="462"/>
    </location>
</feature>
<dbReference type="OrthoDB" id="6124572at2759"/>
<evidence type="ECO:0000256" key="8">
    <source>
        <dbReference type="SAM" id="MobiDB-lite"/>
    </source>
</evidence>
<feature type="compositionally biased region" description="Basic residues" evidence="8">
    <location>
        <begin position="346"/>
        <end position="356"/>
    </location>
</feature>
<dbReference type="GO" id="GO:0008270">
    <property type="term" value="F:zinc ion binding"/>
    <property type="evidence" value="ECO:0007669"/>
    <property type="project" value="UniProtKB-KW"/>
</dbReference>
<feature type="region of interest" description="Disordered" evidence="8">
    <location>
        <begin position="215"/>
        <end position="263"/>
    </location>
</feature>
<dbReference type="SUPFAM" id="SSF57667">
    <property type="entry name" value="beta-beta-alpha zinc fingers"/>
    <property type="match status" value="4"/>
</dbReference>
<evidence type="ECO:0000256" key="4">
    <source>
        <dbReference type="ARBA" id="ARBA00022771"/>
    </source>
</evidence>
<dbReference type="PROSITE" id="PS50157">
    <property type="entry name" value="ZINC_FINGER_C2H2_2"/>
    <property type="match status" value="5"/>
</dbReference>
<keyword evidence="4 7" id="KW-0863">Zinc-finger</keyword>
<dbReference type="InterPro" id="IPR056438">
    <property type="entry name" value="Znf-C2H2_CTCF"/>
</dbReference>
<dbReference type="GO" id="GO:0010468">
    <property type="term" value="P:regulation of gene expression"/>
    <property type="evidence" value="ECO:0007669"/>
    <property type="project" value="UniProtKB-ARBA"/>
</dbReference>
<feature type="compositionally biased region" description="Polar residues" evidence="8">
    <location>
        <begin position="417"/>
        <end position="426"/>
    </location>
</feature>
<feature type="region of interest" description="Disordered" evidence="8">
    <location>
        <begin position="1"/>
        <end position="34"/>
    </location>
</feature>
<feature type="region of interest" description="Disordered" evidence="8">
    <location>
        <begin position="280"/>
        <end position="579"/>
    </location>
</feature>
<dbReference type="InterPro" id="IPR013087">
    <property type="entry name" value="Znf_C2H2_type"/>
</dbReference>
<sequence>MAATTILTPDQRLRGGTLVSEENKKERKQGWDRKEQKSRICLGKQIGRWMAVKVSIGLSKNEDVAKMLLDSWCLINSFFVDDLENLPDKDCSPDMQATISACSPHLNSHRNTCTKTTSAMMKETSLSQNIVNDSGQTSDADNADLAVSGINDSSMKHVEKGQQSPGVSDRAMLSEVKTCDEATQGVGVGELTPSMGDVSDIKEIKCEPDMYIERKRFTDSVTSPSTDDGESTKSEDNSTDSEVDDMWSVNGSNDNEQVKCDVGQSTIENRDIVLDLSCSEEDVDDDNLSSHPVRYVHRRNSPVQQIHPTPLKQRKARKASNQKSKMKTAVSTRKRAASSPEGGYRQSKRLQKKGRRSYVDDIQEADESHSVDTSLEGVQVTESHYNLHKGDFSSVHPKKRHTARYSEAEMNDHIIRPQTQCISTQTDNKRGERSKSKVKDKTEISRVPKEQYHSSDAGKEQDIDTSSGKVHLDSDYLKEPEPDESDYDPLLDEDMEAVNQADSDDNLTLDEEEPVTRKKRKYTKRKKGKKEMIDGESEGVEKGDDDGEDDKEKAQRVVKKSRAKRKTRNKGEKLNCLPGSRRSDKYFPDINVQLEEHEDKYEVITWTSHCKKDRGVDVEQKSFHGYGCKMCSGVFKTTDRSVMEVHLKEHMQGKLTCGECGLVFSYYTQLRKHRLKLHVEAKYTCEECGEQFHYIKVLHTHLSKVHNKKVYQCKKCQMNFQSNVDRKAHSLEVHPECFDKCTVCGETVNMTLCKNAMERHMRSYWCQRTASSICEICGKEVQRLSIKTHIRRVHHKTKTLRCDICDFSTHLGSTYKLHMMTHTGEHPVKCSLCDFSCIRSYQLTSHMRTHTGDKPYKCDKCNYASAWNVQLKDHKKAHFSDDQINCDTCNITFKDRRGLNMHISKEHANTSVADSYVVKKTPTDTNHYPTSGNQVDANSYTARGHQSAINAYSGQGNPSTSDDYIVRGNLGVQNSYNARGNHSVTEAYVARGGNLY</sequence>
<name>A0A210Q433_MIZYE</name>